<reference evidence="2" key="2">
    <citation type="submission" date="2025-08" db="UniProtKB">
        <authorList>
            <consortium name="RefSeq"/>
        </authorList>
    </citation>
    <scope>IDENTIFICATION</scope>
    <source>
        <tissue evidence="2">Leaf</tissue>
    </source>
</reference>
<gene>
    <name evidence="2" type="primary">LOC142162157</name>
</gene>
<reference evidence="1" key="1">
    <citation type="journal article" date="2014" name="Nat. Commun.">
        <title>The tobacco genome sequence and its comparison with those of tomato and potato.</title>
        <authorList>
            <person name="Sierro N."/>
            <person name="Battey J.N."/>
            <person name="Ouadi S."/>
            <person name="Bakaher N."/>
            <person name="Bovet L."/>
            <person name="Willig A."/>
            <person name="Goepfert S."/>
            <person name="Peitsch M.C."/>
            <person name="Ivanov N.V."/>
        </authorList>
    </citation>
    <scope>NUCLEOTIDE SEQUENCE [LARGE SCALE GENOMIC DNA]</scope>
</reference>
<sequence>MVEKKMSMTAIHSHKEEENERHNTLDNEIYRKFHRSILIFTILHVSFTMGDTTGVTLPQTASSNGANFDPNHPYFLHSSDALGMSLMNAVFDGKAKNKLGFFDGTCVAPAITTKEYQPWTRCNDMVTSWLLNSLSKDIGDSVIYSKSAREFLDQSRTQIWKIKWSKIGNKSMKNPWMMRDLYSFSWACDVYGQARGNILMLNPLPSIDHAYSLVLQDESQREVYMNPLISSDSSSFRVGNQASYALRNNKQMQSKKIGHTVADCYMIIGFPEDFEFTNAKGNQNQIRSNEVLTWDQTDDATSRASEHMYFDSNAFISLDPLPTPLHINLPNSFKVTVTHTGKAPLMKRPRVFGDTNEGLYLLKPSLKEKTISPSFHNVFNQILVILPFFANMVTDVNLWHVRLGHMPFSSMKNLSFVSLSSNSDCLCDICPKARQTRIPFSLSQNKSKRAFELIHVDTWGPYKEPTYNGFKYFLTSVDDFSRRTWIFLLSTKSNAFTILKNFLSMVEKQFAVKVHKLRTDNAFELGKGSQQAAFLSSQGKIHQTSCVSTPQQNGIVERKHRHLLE</sequence>
<keyword evidence="1" id="KW-1185">Reference proteome</keyword>
<proteinExistence type="predicted"/>
<name>A0AC58RPB9_TOBAC</name>
<dbReference type="Proteomes" id="UP000790787">
    <property type="component" value="Chromosome 7"/>
</dbReference>
<accession>A0AC58RPB9</accession>
<evidence type="ECO:0000313" key="2">
    <source>
        <dbReference type="RefSeq" id="XP_075074579.1"/>
    </source>
</evidence>
<dbReference type="RefSeq" id="XP_075074579.1">
    <property type="nucleotide sequence ID" value="XM_075218478.1"/>
</dbReference>
<evidence type="ECO:0000313" key="1">
    <source>
        <dbReference type="Proteomes" id="UP000790787"/>
    </source>
</evidence>
<organism evidence="1 2">
    <name type="scientific">Nicotiana tabacum</name>
    <name type="common">Common tobacco</name>
    <dbReference type="NCBI Taxonomy" id="4097"/>
    <lineage>
        <taxon>Eukaryota</taxon>
        <taxon>Viridiplantae</taxon>
        <taxon>Streptophyta</taxon>
        <taxon>Embryophyta</taxon>
        <taxon>Tracheophyta</taxon>
        <taxon>Spermatophyta</taxon>
        <taxon>Magnoliopsida</taxon>
        <taxon>eudicotyledons</taxon>
        <taxon>Gunneridae</taxon>
        <taxon>Pentapetalae</taxon>
        <taxon>asterids</taxon>
        <taxon>lamiids</taxon>
        <taxon>Solanales</taxon>
        <taxon>Solanaceae</taxon>
        <taxon>Nicotianoideae</taxon>
        <taxon>Nicotianeae</taxon>
        <taxon>Nicotiana</taxon>
    </lineage>
</organism>
<protein>
    <submittedName>
        <fullName evidence="2">Uncharacterized protein LOC142162157</fullName>
    </submittedName>
</protein>